<organism evidence="3 4">
    <name type="scientific">Heligmosomoides polygyrus</name>
    <name type="common">Parasitic roundworm</name>
    <dbReference type="NCBI Taxonomy" id="6339"/>
    <lineage>
        <taxon>Eukaryota</taxon>
        <taxon>Metazoa</taxon>
        <taxon>Ecdysozoa</taxon>
        <taxon>Nematoda</taxon>
        <taxon>Chromadorea</taxon>
        <taxon>Rhabditida</taxon>
        <taxon>Rhabditina</taxon>
        <taxon>Rhabditomorpha</taxon>
        <taxon>Strongyloidea</taxon>
        <taxon>Heligmosomidae</taxon>
        <taxon>Heligmosomoides</taxon>
    </lineage>
</organism>
<gene>
    <name evidence="2" type="ORF">HPBE_LOCUS12910</name>
</gene>
<feature type="signal peptide" evidence="1">
    <location>
        <begin position="1"/>
        <end position="19"/>
    </location>
</feature>
<accession>A0A183FWR4</accession>
<keyword evidence="1" id="KW-0732">Signal</keyword>
<reference evidence="4" key="2">
    <citation type="submission" date="2019-09" db="UniProtKB">
        <authorList>
            <consortium name="WormBaseParasite"/>
        </authorList>
    </citation>
    <scope>IDENTIFICATION</scope>
</reference>
<sequence length="80" mass="8769">MVRSLVALLLVALVAFATAAAVHDRALSSDSLPMQRFKRQWGFGWPMGGGGSYGNSWGYSSSQSFNMYSSGFNNGWWGKR</sequence>
<protein>
    <submittedName>
        <fullName evidence="2 4">Uncharacterized protein</fullName>
    </submittedName>
</protein>
<dbReference type="Proteomes" id="UP000050761">
    <property type="component" value="Unassembled WGS sequence"/>
</dbReference>
<evidence type="ECO:0000313" key="3">
    <source>
        <dbReference type="Proteomes" id="UP000050761"/>
    </source>
</evidence>
<accession>A0A3P7ZU64</accession>
<keyword evidence="3" id="KW-1185">Reference proteome</keyword>
<proteinExistence type="predicted"/>
<evidence type="ECO:0000313" key="4">
    <source>
        <dbReference type="WBParaSite" id="HPBE_0001290901-mRNA-1"/>
    </source>
</evidence>
<dbReference type="EMBL" id="UZAH01027687">
    <property type="protein sequence ID" value="VDO94099.1"/>
    <property type="molecule type" value="Genomic_DNA"/>
</dbReference>
<evidence type="ECO:0000313" key="2">
    <source>
        <dbReference type="EMBL" id="VDO94099.1"/>
    </source>
</evidence>
<dbReference type="WBParaSite" id="HPBE_0001290901-mRNA-1">
    <property type="protein sequence ID" value="HPBE_0001290901-mRNA-1"/>
    <property type="gene ID" value="HPBE_0001290901"/>
</dbReference>
<feature type="chain" id="PRO_5044551692" evidence="1">
    <location>
        <begin position="20"/>
        <end position="80"/>
    </location>
</feature>
<dbReference type="AlphaFoldDB" id="A0A183FWR4"/>
<evidence type="ECO:0000256" key="1">
    <source>
        <dbReference type="SAM" id="SignalP"/>
    </source>
</evidence>
<reference evidence="2 3" key="1">
    <citation type="submission" date="2018-11" db="EMBL/GenBank/DDBJ databases">
        <authorList>
            <consortium name="Pathogen Informatics"/>
        </authorList>
    </citation>
    <scope>NUCLEOTIDE SEQUENCE [LARGE SCALE GENOMIC DNA]</scope>
</reference>
<name>A0A183FWR4_HELPZ</name>